<dbReference type="STRING" id="39946.A2YHP1"/>
<evidence type="ECO:0000313" key="5">
    <source>
        <dbReference type="Proteomes" id="UP000007015"/>
    </source>
</evidence>
<organism evidence="4 5">
    <name type="scientific">Oryza sativa subsp. indica</name>
    <name type="common">Rice</name>
    <dbReference type="NCBI Taxonomy" id="39946"/>
    <lineage>
        <taxon>Eukaryota</taxon>
        <taxon>Viridiplantae</taxon>
        <taxon>Streptophyta</taxon>
        <taxon>Embryophyta</taxon>
        <taxon>Tracheophyta</taxon>
        <taxon>Spermatophyta</taxon>
        <taxon>Magnoliopsida</taxon>
        <taxon>Liliopsida</taxon>
        <taxon>Poales</taxon>
        <taxon>Poaceae</taxon>
        <taxon>BOP clade</taxon>
        <taxon>Oryzoideae</taxon>
        <taxon>Oryzeae</taxon>
        <taxon>Oryzinae</taxon>
        <taxon>Oryza</taxon>
        <taxon>Oryza sativa</taxon>
    </lineage>
</organism>
<dbReference type="PANTHER" id="PTHR16057">
    <property type="entry name" value="WINS1, 2 PROTEIN"/>
    <property type="match status" value="1"/>
</dbReference>
<feature type="signal peptide" evidence="2">
    <location>
        <begin position="1"/>
        <end position="29"/>
    </location>
</feature>
<accession>A2YHP1</accession>
<evidence type="ECO:0000259" key="3">
    <source>
        <dbReference type="Pfam" id="PF14695"/>
    </source>
</evidence>
<protein>
    <recommendedName>
        <fullName evidence="3">Protein Lines C-terminal domain-containing protein</fullName>
    </recommendedName>
</protein>
<keyword evidence="5" id="KW-1185">Reference proteome</keyword>
<dbReference type="OMA" id="INGHMVA"/>
<dbReference type="InterPro" id="IPR024875">
    <property type="entry name" value="Protein_Lines"/>
</dbReference>
<keyword evidence="2" id="KW-0732">Signal</keyword>
<evidence type="ECO:0000256" key="1">
    <source>
        <dbReference type="SAM" id="Phobius"/>
    </source>
</evidence>
<dbReference type="Pfam" id="PF14695">
    <property type="entry name" value="LINES_C"/>
    <property type="match status" value="1"/>
</dbReference>
<dbReference type="Gramene" id="BGIOSGA024905-TA">
    <property type="protein sequence ID" value="BGIOSGA024905-PA"/>
    <property type="gene ID" value="BGIOSGA024905"/>
</dbReference>
<dbReference type="PANTHER" id="PTHR16057:SF1">
    <property type="entry name" value="PROTEIN LINES HOMOLOG 1"/>
    <property type="match status" value="1"/>
</dbReference>
<dbReference type="AlphaFoldDB" id="A2YHP1"/>
<dbReference type="HOGENOM" id="CLU_023329_0_0_1"/>
<gene>
    <name evidence="4" type="ORF">OsI_24712</name>
</gene>
<reference evidence="4 5" key="1">
    <citation type="journal article" date="2005" name="PLoS Biol.">
        <title>The genomes of Oryza sativa: a history of duplications.</title>
        <authorList>
            <person name="Yu J."/>
            <person name="Wang J."/>
            <person name="Lin W."/>
            <person name="Li S."/>
            <person name="Li H."/>
            <person name="Zhou J."/>
            <person name="Ni P."/>
            <person name="Dong W."/>
            <person name="Hu S."/>
            <person name="Zeng C."/>
            <person name="Zhang J."/>
            <person name="Zhang Y."/>
            <person name="Li R."/>
            <person name="Xu Z."/>
            <person name="Li S."/>
            <person name="Li X."/>
            <person name="Zheng H."/>
            <person name="Cong L."/>
            <person name="Lin L."/>
            <person name="Yin J."/>
            <person name="Geng J."/>
            <person name="Li G."/>
            <person name="Shi J."/>
            <person name="Liu J."/>
            <person name="Lv H."/>
            <person name="Li J."/>
            <person name="Wang J."/>
            <person name="Deng Y."/>
            <person name="Ran L."/>
            <person name="Shi X."/>
            <person name="Wang X."/>
            <person name="Wu Q."/>
            <person name="Li C."/>
            <person name="Ren X."/>
            <person name="Wang J."/>
            <person name="Wang X."/>
            <person name="Li D."/>
            <person name="Liu D."/>
            <person name="Zhang X."/>
            <person name="Ji Z."/>
            <person name="Zhao W."/>
            <person name="Sun Y."/>
            <person name="Zhang Z."/>
            <person name="Bao J."/>
            <person name="Han Y."/>
            <person name="Dong L."/>
            <person name="Ji J."/>
            <person name="Chen P."/>
            <person name="Wu S."/>
            <person name="Liu J."/>
            <person name="Xiao Y."/>
            <person name="Bu D."/>
            <person name="Tan J."/>
            <person name="Yang L."/>
            <person name="Ye C."/>
            <person name="Zhang J."/>
            <person name="Xu J."/>
            <person name="Zhou Y."/>
            <person name="Yu Y."/>
            <person name="Zhang B."/>
            <person name="Zhuang S."/>
            <person name="Wei H."/>
            <person name="Liu B."/>
            <person name="Lei M."/>
            <person name="Yu H."/>
            <person name="Li Y."/>
            <person name="Xu H."/>
            <person name="Wei S."/>
            <person name="He X."/>
            <person name="Fang L."/>
            <person name="Zhang Z."/>
            <person name="Zhang Y."/>
            <person name="Huang X."/>
            <person name="Su Z."/>
            <person name="Tong W."/>
            <person name="Li J."/>
            <person name="Tong Z."/>
            <person name="Li S."/>
            <person name="Ye J."/>
            <person name="Wang L."/>
            <person name="Fang L."/>
            <person name="Lei T."/>
            <person name="Chen C."/>
            <person name="Chen H."/>
            <person name="Xu Z."/>
            <person name="Li H."/>
            <person name="Huang H."/>
            <person name="Zhang F."/>
            <person name="Xu H."/>
            <person name="Li N."/>
            <person name="Zhao C."/>
            <person name="Li S."/>
            <person name="Dong L."/>
            <person name="Huang Y."/>
            <person name="Li L."/>
            <person name="Xi Y."/>
            <person name="Qi Q."/>
            <person name="Li W."/>
            <person name="Zhang B."/>
            <person name="Hu W."/>
            <person name="Zhang Y."/>
            <person name="Tian X."/>
            <person name="Jiao Y."/>
            <person name="Liang X."/>
            <person name="Jin J."/>
            <person name="Gao L."/>
            <person name="Zheng W."/>
            <person name="Hao B."/>
            <person name="Liu S."/>
            <person name="Wang W."/>
            <person name="Yuan L."/>
            <person name="Cao M."/>
            <person name="McDermott J."/>
            <person name="Samudrala R."/>
            <person name="Wang J."/>
            <person name="Wong G.K."/>
            <person name="Yang H."/>
        </authorList>
    </citation>
    <scope>NUCLEOTIDE SEQUENCE [LARGE SCALE GENOMIC DNA]</scope>
    <source>
        <strain evidence="5">cv. 93-11</strain>
    </source>
</reference>
<dbReference type="Proteomes" id="UP000007015">
    <property type="component" value="Chromosome 7"/>
</dbReference>
<feature type="chain" id="PRO_5002650439" description="Protein Lines C-terminal domain-containing protein" evidence="2">
    <location>
        <begin position="30"/>
        <end position="608"/>
    </location>
</feature>
<keyword evidence="1" id="KW-1133">Transmembrane helix</keyword>
<sequence length="608" mass="69451">MARRRRERRQLARLCDLVACALLPHLVSKAIRGWEEEEEEEEEEDDDEGCELDQEIISCSAEVHSCSLPANQHFDDGFSCLANIISILVGFFGFCSSYVKHSAGNILIVISDSLMKFEVVWIQFVELVWIAIHTVSTCAHSALPSLIDSISSFRKDSICYCSVMESLSHDIIISSTNITSFVELLQLRCLDINGHMVASLFRVLHTILKFLKHTDNELKEDFICISAHHILMVDWDLYYQLNVGEPLNLVKDSTFSLSDDLKQLGFLSSSLLQLLCSLLEQSDLEDNNGQDIYAKLVGVIPKLVAILPEHQDAPKSLSQYLKHKFLMIMMRLKPYIQKDCSYIVCCLKLLRQHFQDLLHEPIMQHIAKPENCLEGSPFLLSTVGLEISDWFQRCFLDKIFGFKSSTDNALCFLQLYMEEDDMLFNVLLQLLDAPLISSKIDSMENRWASELIGGKLFSSIFDPVHVFHLLLLLLHYDHLVLVDYLISKDVGVHCAQYLLRCLRLVTQCWHSFTDDSIYEAKIEKLNFKRQKTFNDANSSSGSSIEGPKLGSACHKKSKNKHKLFLNAKACLLSLKRTLEDLHRKGLFPYNPKPLLKSLARFEELCEQD</sequence>
<dbReference type="EMBL" id="CM000132">
    <property type="protein sequence ID" value="EAZ02602.1"/>
    <property type="molecule type" value="Genomic_DNA"/>
</dbReference>
<name>A2YHP1_ORYSI</name>
<evidence type="ECO:0000256" key="2">
    <source>
        <dbReference type="SAM" id="SignalP"/>
    </source>
</evidence>
<keyword evidence="1" id="KW-0812">Transmembrane</keyword>
<proteinExistence type="predicted"/>
<dbReference type="InterPro" id="IPR029415">
    <property type="entry name" value="Lines_C"/>
</dbReference>
<keyword evidence="1" id="KW-0472">Membrane</keyword>
<feature type="domain" description="Protein Lines C-terminal" evidence="3">
    <location>
        <begin position="567"/>
        <end position="603"/>
    </location>
</feature>
<feature type="transmembrane region" description="Helical" evidence="1">
    <location>
        <begin position="80"/>
        <end position="99"/>
    </location>
</feature>
<evidence type="ECO:0000313" key="4">
    <source>
        <dbReference type="EMBL" id="EAZ02602.1"/>
    </source>
</evidence>